<keyword evidence="3" id="KW-1003">Cell membrane</keyword>
<dbReference type="SUPFAM" id="SSF82861">
    <property type="entry name" value="Mechanosensitive channel protein MscS (YggB), transmembrane region"/>
    <property type="match status" value="1"/>
</dbReference>
<dbReference type="Gene3D" id="3.30.70.100">
    <property type="match status" value="1"/>
</dbReference>
<evidence type="ECO:0000256" key="6">
    <source>
        <dbReference type="ARBA" id="ARBA00023136"/>
    </source>
</evidence>
<dbReference type="Gene3D" id="1.10.287.1260">
    <property type="match status" value="1"/>
</dbReference>
<evidence type="ECO:0000259" key="9">
    <source>
        <dbReference type="Pfam" id="PF21088"/>
    </source>
</evidence>
<dbReference type="GO" id="GO:0005886">
    <property type="term" value="C:plasma membrane"/>
    <property type="evidence" value="ECO:0007669"/>
    <property type="project" value="UniProtKB-SubCell"/>
</dbReference>
<keyword evidence="6 7" id="KW-0472">Membrane</keyword>
<sequence>MILIKRLIPESQKLADMCVRIGIGLAAGFLVQRVLFLIVRRLQVWIQRAGHGHERARQRARTIGQIFRNLVTVLVGGSVVVYALGVLGWDVRPLLAGAGILGVALGFGAQTLVRDVIAGVFIFAEDQFGVGDLIEVNGKAATVEALTVRCTTLRDFNGFVHYVPNGELKTVVNRSRGWNRLAVDVPLAADEDVDRALELCRGVAAAMNADPAWKARLLDDIQVWGVELMGGQELQLRMVVRAEPGSAAHDAARELRRRVQRSLVQAGLRTSVPREIGISAMDVARDVPPARAS</sequence>
<dbReference type="GO" id="GO:0008381">
    <property type="term" value="F:mechanosensitive monoatomic ion channel activity"/>
    <property type="evidence" value="ECO:0007669"/>
    <property type="project" value="InterPro"/>
</dbReference>
<dbReference type="InterPro" id="IPR010920">
    <property type="entry name" value="LSM_dom_sf"/>
</dbReference>
<dbReference type="SUPFAM" id="SSF82689">
    <property type="entry name" value="Mechanosensitive channel protein MscS (YggB), C-terminal domain"/>
    <property type="match status" value="1"/>
</dbReference>
<comment type="subcellular location">
    <subcellularLocation>
        <location evidence="1">Cell membrane</location>
        <topology evidence="1">Multi-pass membrane protein</topology>
    </subcellularLocation>
</comment>
<dbReference type="SUPFAM" id="SSF50182">
    <property type="entry name" value="Sm-like ribonucleoproteins"/>
    <property type="match status" value="1"/>
</dbReference>
<gene>
    <name evidence="10" type="ORF">E6K78_09580</name>
</gene>
<dbReference type="EMBL" id="VBOY01000090">
    <property type="protein sequence ID" value="TMQ64280.1"/>
    <property type="molecule type" value="Genomic_DNA"/>
</dbReference>
<protein>
    <submittedName>
        <fullName evidence="10">Mechanosensitive ion channel family protein</fullName>
    </submittedName>
</protein>
<evidence type="ECO:0000256" key="2">
    <source>
        <dbReference type="ARBA" id="ARBA00008017"/>
    </source>
</evidence>
<organism evidence="10 11">
    <name type="scientific">Eiseniibacteriota bacterium</name>
    <dbReference type="NCBI Taxonomy" id="2212470"/>
    <lineage>
        <taxon>Bacteria</taxon>
        <taxon>Candidatus Eiseniibacteriota</taxon>
    </lineage>
</organism>
<keyword evidence="4 7" id="KW-0812">Transmembrane</keyword>
<proteinExistence type="inferred from homology"/>
<evidence type="ECO:0000313" key="11">
    <source>
        <dbReference type="Proteomes" id="UP000316609"/>
    </source>
</evidence>
<feature type="domain" description="Mechanosensitive ion channel MscS" evidence="8">
    <location>
        <begin position="111"/>
        <end position="175"/>
    </location>
</feature>
<dbReference type="InterPro" id="IPR006685">
    <property type="entry name" value="MscS_channel_2nd"/>
</dbReference>
<feature type="transmembrane region" description="Helical" evidence="7">
    <location>
        <begin position="94"/>
        <end position="113"/>
    </location>
</feature>
<comment type="similarity">
    <text evidence="2">Belongs to the MscS (TC 1.A.23) family.</text>
</comment>
<accession>A0A538TKY1</accession>
<feature type="transmembrane region" description="Helical" evidence="7">
    <location>
        <begin position="66"/>
        <end position="88"/>
    </location>
</feature>
<reference evidence="10 11" key="1">
    <citation type="journal article" date="2019" name="Nat. Microbiol.">
        <title>Mediterranean grassland soil C-N compound turnover is dependent on rainfall and depth, and is mediated by genomically divergent microorganisms.</title>
        <authorList>
            <person name="Diamond S."/>
            <person name="Andeer P.F."/>
            <person name="Li Z."/>
            <person name="Crits-Christoph A."/>
            <person name="Burstein D."/>
            <person name="Anantharaman K."/>
            <person name="Lane K.R."/>
            <person name="Thomas B.C."/>
            <person name="Pan C."/>
            <person name="Northen T.R."/>
            <person name="Banfield J.F."/>
        </authorList>
    </citation>
    <scope>NUCLEOTIDE SEQUENCE [LARGE SCALE GENOMIC DNA]</scope>
    <source>
        <strain evidence="10">WS_8</strain>
    </source>
</reference>
<evidence type="ECO:0000256" key="5">
    <source>
        <dbReference type="ARBA" id="ARBA00022989"/>
    </source>
</evidence>
<feature type="transmembrane region" description="Helical" evidence="7">
    <location>
        <begin position="20"/>
        <end position="39"/>
    </location>
</feature>
<dbReference type="Pfam" id="PF00924">
    <property type="entry name" value="MS_channel_2nd"/>
    <property type="match status" value="1"/>
</dbReference>
<comment type="caution">
    <text evidence="10">The sequence shown here is derived from an EMBL/GenBank/DDBJ whole genome shotgun (WGS) entry which is preliminary data.</text>
</comment>
<dbReference type="PANTHER" id="PTHR30460">
    <property type="entry name" value="MODERATE CONDUCTANCE MECHANOSENSITIVE CHANNEL YBIO"/>
    <property type="match status" value="1"/>
</dbReference>
<dbReference type="PANTHER" id="PTHR30460:SF0">
    <property type="entry name" value="MODERATE CONDUCTANCE MECHANOSENSITIVE CHANNEL YBIO"/>
    <property type="match status" value="1"/>
</dbReference>
<evidence type="ECO:0000256" key="4">
    <source>
        <dbReference type="ARBA" id="ARBA00022692"/>
    </source>
</evidence>
<dbReference type="Gene3D" id="2.30.30.60">
    <property type="match status" value="1"/>
</dbReference>
<dbReference type="AlphaFoldDB" id="A0A538TKY1"/>
<name>A0A538TKY1_UNCEI</name>
<dbReference type="InterPro" id="IPR045276">
    <property type="entry name" value="YbiO_bact"/>
</dbReference>
<feature type="domain" description="Mechanosensitive ion channel transmembrane helices 2/3" evidence="9">
    <location>
        <begin position="69"/>
        <end position="110"/>
    </location>
</feature>
<evidence type="ECO:0000313" key="10">
    <source>
        <dbReference type="EMBL" id="TMQ64280.1"/>
    </source>
</evidence>
<dbReference type="Proteomes" id="UP000316609">
    <property type="component" value="Unassembled WGS sequence"/>
</dbReference>
<dbReference type="InterPro" id="IPR011014">
    <property type="entry name" value="MscS_channel_TM-2"/>
</dbReference>
<dbReference type="InterPro" id="IPR049142">
    <property type="entry name" value="MS_channel_1st"/>
</dbReference>
<evidence type="ECO:0000259" key="8">
    <source>
        <dbReference type="Pfam" id="PF00924"/>
    </source>
</evidence>
<keyword evidence="5 7" id="KW-1133">Transmembrane helix</keyword>
<evidence type="ECO:0000256" key="1">
    <source>
        <dbReference type="ARBA" id="ARBA00004651"/>
    </source>
</evidence>
<evidence type="ECO:0000256" key="3">
    <source>
        <dbReference type="ARBA" id="ARBA00022475"/>
    </source>
</evidence>
<dbReference type="Pfam" id="PF21088">
    <property type="entry name" value="MS_channel_1st"/>
    <property type="match status" value="1"/>
</dbReference>
<dbReference type="InterPro" id="IPR011066">
    <property type="entry name" value="MscS_channel_C_sf"/>
</dbReference>
<dbReference type="InterPro" id="IPR023408">
    <property type="entry name" value="MscS_beta-dom_sf"/>
</dbReference>
<evidence type="ECO:0000256" key="7">
    <source>
        <dbReference type="SAM" id="Phobius"/>
    </source>
</evidence>